<feature type="transmembrane region" description="Helical" evidence="1">
    <location>
        <begin position="79"/>
        <end position="100"/>
    </location>
</feature>
<comment type="caution">
    <text evidence="2">The sequence shown here is derived from an EMBL/GenBank/DDBJ whole genome shotgun (WGS) entry which is preliminary data.</text>
</comment>
<protein>
    <submittedName>
        <fullName evidence="2">Uncharacterized protein</fullName>
    </submittedName>
</protein>
<name>A0ABW8KF21_9GAMM</name>
<feature type="transmembrane region" description="Helical" evidence="1">
    <location>
        <begin position="35"/>
        <end position="59"/>
    </location>
</feature>
<keyword evidence="1" id="KW-1133">Transmembrane helix</keyword>
<keyword evidence="3" id="KW-1185">Reference proteome</keyword>
<gene>
    <name evidence="2" type="ORF">ISP14_07970</name>
</gene>
<dbReference type="Proteomes" id="UP001620397">
    <property type="component" value="Unassembled WGS sequence"/>
</dbReference>
<evidence type="ECO:0000313" key="2">
    <source>
        <dbReference type="EMBL" id="MFK2930727.1"/>
    </source>
</evidence>
<sequence length="114" mass="11966">MALLMVLLGASPTLLAALIGGAAALVYWQRAPRSALLVLMACLVQLGLTLFGVWLQGWWLPASREAGGTMVHIAQLMGIWGVCSNLLHGAVIGLLAWAAFAQRPKAPAVPPPMV</sequence>
<organism evidence="2 3">
    <name type="scientific">Dyella agri</name>
    <dbReference type="NCBI Taxonomy" id="1926869"/>
    <lineage>
        <taxon>Bacteria</taxon>
        <taxon>Pseudomonadati</taxon>
        <taxon>Pseudomonadota</taxon>
        <taxon>Gammaproteobacteria</taxon>
        <taxon>Lysobacterales</taxon>
        <taxon>Rhodanobacteraceae</taxon>
        <taxon>Dyella</taxon>
    </lineage>
</organism>
<dbReference type="RefSeq" id="WP_404537917.1">
    <property type="nucleotide sequence ID" value="NZ_JADIKL010000004.1"/>
</dbReference>
<proteinExistence type="predicted"/>
<evidence type="ECO:0000313" key="3">
    <source>
        <dbReference type="Proteomes" id="UP001620397"/>
    </source>
</evidence>
<keyword evidence="1" id="KW-0472">Membrane</keyword>
<keyword evidence="1" id="KW-0812">Transmembrane</keyword>
<dbReference type="EMBL" id="JADIKL010000004">
    <property type="protein sequence ID" value="MFK2930727.1"/>
    <property type="molecule type" value="Genomic_DNA"/>
</dbReference>
<accession>A0ABW8KF21</accession>
<feature type="transmembrane region" description="Helical" evidence="1">
    <location>
        <begin position="6"/>
        <end position="28"/>
    </location>
</feature>
<evidence type="ECO:0000256" key="1">
    <source>
        <dbReference type="SAM" id="Phobius"/>
    </source>
</evidence>
<reference evidence="2 3" key="1">
    <citation type="submission" date="2020-10" db="EMBL/GenBank/DDBJ databases">
        <title>Phylogeny of dyella-like bacteria.</title>
        <authorList>
            <person name="Fu J."/>
        </authorList>
    </citation>
    <scope>NUCLEOTIDE SEQUENCE [LARGE SCALE GENOMIC DNA]</scope>
    <source>
        <strain evidence="2 3">DKC-1</strain>
    </source>
</reference>